<feature type="domain" description="Thioesterase" evidence="1">
    <location>
        <begin position="81"/>
        <end position="141"/>
    </location>
</feature>
<evidence type="ECO:0000313" key="3">
    <source>
        <dbReference type="Proteomes" id="UP000055590"/>
    </source>
</evidence>
<accession>A0A0K1PH17</accession>
<evidence type="ECO:0000259" key="1">
    <source>
        <dbReference type="Pfam" id="PF03061"/>
    </source>
</evidence>
<name>A0A0K1PH17_9BACT</name>
<dbReference type="KEGG" id="vin:AKJ08_3184"/>
<protein>
    <submittedName>
        <fullName evidence="2">Thioesterase family protein</fullName>
    </submittedName>
</protein>
<dbReference type="InterPro" id="IPR029069">
    <property type="entry name" value="HotDog_dom_sf"/>
</dbReference>
<dbReference type="Proteomes" id="UP000055590">
    <property type="component" value="Chromosome"/>
</dbReference>
<proteinExistence type="predicted"/>
<dbReference type="InterPro" id="IPR006683">
    <property type="entry name" value="Thioestr_dom"/>
</dbReference>
<organism evidence="2 3">
    <name type="scientific">Vulgatibacter incomptus</name>
    <dbReference type="NCBI Taxonomy" id="1391653"/>
    <lineage>
        <taxon>Bacteria</taxon>
        <taxon>Pseudomonadati</taxon>
        <taxon>Myxococcota</taxon>
        <taxon>Myxococcia</taxon>
        <taxon>Myxococcales</taxon>
        <taxon>Cystobacterineae</taxon>
        <taxon>Vulgatibacteraceae</taxon>
        <taxon>Vulgatibacter</taxon>
    </lineage>
</organism>
<dbReference type="PATRIC" id="fig|1391653.3.peg.3328"/>
<dbReference type="Pfam" id="PF03061">
    <property type="entry name" value="4HBT"/>
    <property type="match status" value="1"/>
</dbReference>
<evidence type="ECO:0000313" key="2">
    <source>
        <dbReference type="EMBL" id="AKU92797.1"/>
    </source>
</evidence>
<dbReference type="Gene3D" id="3.10.129.10">
    <property type="entry name" value="Hotdog Thioesterase"/>
    <property type="match status" value="1"/>
</dbReference>
<gene>
    <name evidence="2" type="ORF">AKJ08_3184</name>
</gene>
<sequence>MRDWVTLRAAMSQPSLQERYAPNSICFGCGPANEKGLRIRSVPEDETVVADWMPQAHHEAFPGMLSGGITGTLLDCHSNWTAAWHLMRKAGASEPPCTVTAEYAVKLRRPIPSNEPVHLVARIVESGDDRAVVEATLEAGGKVCATSRGTFVAVKPGHPAYHRWG</sequence>
<dbReference type="SUPFAM" id="SSF54637">
    <property type="entry name" value="Thioesterase/thiol ester dehydrase-isomerase"/>
    <property type="match status" value="1"/>
</dbReference>
<keyword evidence="3" id="KW-1185">Reference proteome</keyword>
<dbReference type="CDD" id="cd03443">
    <property type="entry name" value="PaaI_thioesterase"/>
    <property type="match status" value="1"/>
</dbReference>
<dbReference type="STRING" id="1391653.AKJ08_3184"/>
<dbReference type="RefSeq" id="WP_240475370.1">
    <property type="nucleotide sequence ID" value="NZ_CP012332.1"/>
</dbReference>
<reference evidence="2 3" key="1">
    <citation type="submission" date="2015-08" db="EMBL/GenBank/DDBJ databases">
        <authorList>
            <person name="Babu N.S."/>
            <person name="Beckwith C.J."/>
            <person name="Beseler K.G."/>
            <person name="Brison A."/>
            <person name="Carone J.V."/>
            <person name="Caskin T.P."/>
            <person name="Diamond M."/>
            <person name="Durham M.E."/>
            <person name="Foxe J.M."/>
            <person name="Go M."/>
            <person name="Henderson B.A."/>
            <person name="Jones I.B."/>
            <person name="McGettigan J.A."/>
            <person name="Micheletti S.J."/>
            <person name="Nasrallah M.E."/>
            <person name="Ortiz D."/>
            <person name="Piller C.R."/>
            <person name="Privatt S.R."/>
            <person name="Schneider S.L."/>
            <person name="Sharp S."/>
            <person name="Smith T.C."/>
            <person name="Stanton J.D."/>
            <person name="Ullery H.E."/>
            <person name="Wilson R.J."/>
            <person name="Serrano M.G."/>
            <person name="Buck G."/>
            <person name="Lee V."/>
            <person name="Wang Y."/>
            <person name="Carvalho R."/>
            <person name="Voegtly L."/>
            <person name="Shi R."/>
            <person name="Duckworth R."/>
            <person name="Johnson A."/>
            <person name="Loviza R."/>
            <person name="Walstead R."/>
            <person name="Shah Z."/>
            <person name="Kiflezghi M."/>
            <person name="Wade K."/>
            <person name="Ball S.L."/>
            <person name="Bradley K.W."/>
            <person name="Asai D.J."/>
            <person name="Bowman C.A."/>
            <person name="Russell D.A."/>
            <person name="Pope W.H."/>
            <person name="Jacobs-Sera D."/>
            <person name="Hendrix R.W."/>
            <person name="Hatfull G.F."/>
        </authorList>
    </citation>
    <scope>NUCLEOTIDE SEQUENCE [LARGE SCALE GENOMIC DNA]</scope>
    <source>
        <strain evidence="2 3">DSM 27710</strain>
    </source>
</reference>
<dbReference type="AlphaFoldDB" id="A0A0K1PH17"/>
<dbReference type="GO" id="GO:0016790">
    <property type="term" value="F:thiolester hydrolase activity"/>
    <property type="evidence" value="ECO:0007669"/>
    <property type="project" value="UniProtKB-ARBA"/>
</dbReference>
<dbReference type="EMBL" id="CP012332">
    <property type="protein sequence ID" value="AKU92797.1"/>
    <property type="molecule type" value="Genomic_DNA"/>
</dbReference>